<evidence type="ECO:0000256" key="3">
    <source>
        <dbReference type="ARBA" id="ARBA00022448"/>
    </source>
</evidence>
<evidence type="ECO:0000256" key="11">
    <source>
        <dbReference type="PROSITE-ProRule" id="PRU00473"/>
    </source>
</evidence>
<dbReference type="GeneID" id="97221116"/>
<dbReference type="EMBL" id="JBGXBU010000005">
    <property type="protein sequence ID" value="MFM4893870.1"/>
    <property type="molecule type" value="Genomic_DNA"/>
</dbReference>
<keyword evidence="8 11" id="KW-0472">Membrane</keyword>
<keyword evidence="9" id="KW-1015">Disulfide bond</keyword>
<evidence type="ECO:0000256" key="7">
    <source>
        <dbReference type="ARBA" id="ARBA00023114"/>
    </source>
</evidence>
<dbReference type="Gene3D" id="2.40.160.20">
    <property type="match status" value="1"/>
</dbReference>
<evidence type="ECO:0000256" key="2">
    <source>
        <dbReference type="ARBA" id="ARBA00005710"/>
    </source>
</evidence>
<evidence type="ECO:0000256" key="10">
    <source>
        <dbReference type="ARBA" id="ARBA00023237"/>
    </source>
</evidence>
<dbReference type="PRINTS" id="PR01022">
    <property type="entry name" value="OUTRMMBRANEA"/>
</dbReference>
<evidence type="ECO:0000256" key="6">
    <source>
        <dbReference type="ARBA" id="ARBA00023065"/>
    </source>
</evidence>
<dbReference type="Proteomes" id="UP001630969">
    <property type="component" value="Unassembled WGS sequence"/>
</dbReference>
<dbReference type="Pfam" id="PF01389">
    <property type="entry name" value="OmpA_membrane"/>
    <property type="match status" value="1"/>
</dbReference>
<dbReference type="InterPro" id="IPR036737">
    <property type="entry name" value="OmpA-like_sf"/>
</dbReference>
<evidence type="ECO:0000256" key="5">
    <source>
        <dbReference type="ARBA" id="ARBA00022692"/>
    </source>
</evidence>
<sequence length="351" mass="38069">MNKSLITLIVSGLLAANAQAAGQDNTWYAGAKLGWSNFYGADHNDAIKDAADISKEDDDDLGAGAFVGYQVNQNVGFELGYDWLGKYRYEVTDKLDPTMKDKDDVSAQMAQLTMKLGFPVADSLDLYGRLGGGYAWTDSRELDHDRGAVFVGALGAEYAIDRNWAARFEYQYTTPLGDMDLDQTGVELDNGLLAVGMLYRFGQEAPLPAVVPPPPPMPQPVEHTFSLSSDVLFDFNKATLKPEASQALDTLYSQIEAARPTDGMATVMGYTDRLGSDSYNQQLSEQRARTVADYLVGKGLPADKVQVQGMGESNPVTGDSCASGSKRELIVCLAPDRRVEVKVEGVSEMAQ</sequence>
<dbReference type="InterPro" id="IPR002368">
    <property type="entry name" value="OmpA"/>
</dbReference>
<dbReference type="SUPFAM" id="SSF56925">
    <property type="entry name" value="OMPA-like"/>
    <property type="match status" value="1"/>
</dbReference>
<keyword evidence="15" id="KW-1185">Reference proteome</keyword>
<keyword evidence="6" id="KW-0406">Ion transport</keyword>
<dbReference type="SUPFAM" id="SSF103088">
    <property type="entry name" value="OmpA-like"/>
    <property type="match status" value="1"/>
</dbReference>
<keyword evidence="4" id="KW-1134">Transmembrane beta strand</keyword>
<keyword evidence="7" id="KW-0626">Porin</keyword>
<gene>
    <name evidence="14" type="primary">ompA</name>
    <name evidence="14" type="ORF">ACEUDJ_13455</name>
</gene>
<evidence type="ECO:0000313" key="14">
    <source>
        <dbReference type="EMBL" id="MFM4893870.1"/>
    </source>
</evidence>
<evidence type="ECO:0000256" key="8">
    <source>
        <dbReference type="ARBA" id="ARBA00023136"/>
    </source>
</evidence>
<name>A0ABW9GRV1_9GAMM</name>
<evidence type="ECO:0000313" key="15">
    <source>
        <dbReference type="Proteomes" id="UP001630969"/>
    </source>
</evidence>
<dbReference type="InterPro" id="IPR006690">
    <property type="entry name" value="OMPA-like_CS"/>
</dbReference>
<dbReference type="Pfam" id="PF00691">
    <property type="entry name" value="OmpA"/>
    <property type="match status" value="1"/>
</dbReference>
<dbReference type="InterPro" id="IPR011250">
    <property type="entry name" value="OMP/PagP_B-barrel"/>
</dbReference>
<evidence type="ECO:0000259" key="13">
    <source>
        <dbReference type="PROSITE" id="PS51123"/>
    </source>
</evidence>
<dbReference type="PANTHER" id="PTHR30329">
    <property type="entry name" value="STATOR ELEMENT OF FLAGELLAR MOTOR COMPLEX"/>
    <property type="match status" value="1"/>
</dbReference>
<protein>
    <submittedName>
        <fullName evidence="14">Porin OmpA</fullName>
    </submittedName>
</protein>
<keyword evidence="12" id="KW-0732">Signal</keyword>
<keyword evidence="3" id="KW-0813">Transport</keyword>
<accession>A0ABW9GRV1</accession>
<feature type="signal peptide" evidence="12">
    <location>
        <begin position="1"/>
        <end position="20"/>
    </location>
</feature>
<dbReference type="PRINTS" id="PR01021">
    <property type="entry name" value="OMPADOMAIN"/>
</dbReference>
<evidence type="ECO:0000256" key="12">
    <source>
        <dbReference type="SAM" id="SignalP"/>
    </source>
</evidence>
<evidence type="ECO:0000256" key="9">
    <source>
        <dbReference type="ARBA" id="ARBA00023157"/>
    </source>
</evidence>
<dbReference type="InterPro" id="IPR050330">
    <property type="entry name" value="Bact_OuterMem_StrucFunc"/>
</dbReference>
<dbReference type="PANTHER" id="PTHR30329:SF21">
    <property type="entry name" value="LIPOPROTEIN YIAD-RELATED"/>
    <property type="match status" value="1"/>
</dbReference>
<feature type="domain" description="OmpA-like" evidence="13">
    <location>
        <begin position="220"/>
        <end position="347"/>
    </location>
</feature>
<keyword evidence="5" id="KW-0812">Transmembrane</keyword>
<dbReference type="NCBIfam" id="NF008071">
    <property type="entry name" value="PRK10808.1"/>
    <property type="match status" value="1"/>
</dbReference>
<organism evidence="14 15">
    <name type="scientific">Aeromonas bivalvium</name>
    <dbReference type="NCBI Taxonomy" id="440079"/>
    <lineage>
        <taxon>Bacteria</taxon>
        <taxon>Pseudomonadati</taxon>
        <taxon>Pseudomonadota</taxon>
        <taxon>Gammaproteobacteria</taxon>
        <taxon>Aeromonadales</taxon>
        <taxon>Aeromonadaceae</taxon>
        <taxon>Aeromonas</taxon>
    </lineage>
</organism>
<comment type="subcellular location">
    <subcellularLocation>
        <location evidence="1">Cell outer membrane</location>
        <topology evidence="1">Multi-pass membrane protein</topology>
    </subcellularLocation>
</comment>
<reference evidence="14 15" key="1">
    <citation type="submission" date="2024-09" db="EMBL/GenBank/DDBJ databases">
        <title>Aeromonas strains Genome sequencing and assembly.</title>
        <authorList>
            <person name="Hu X."/>
            <person name="Tang B."/>
        </authorList>
    </citation>
    <scope>NUCLEOTIDE SEQUENCE [LARGE SCALE GENOMIC DNA]</scope>
    <source>
        <strain evidence="14 15">NB23SCDHY001</strain>
    </source>
</reference>
<keyword evidence="10" id="KW-0998">Cell outer membrane</keyword>
<proteinExistence type="inferred from homology"/>
<dbReference type="PROSITE" id="PS51123">
    <property type="entry name" value="OMPA_2"/>
    <property type="match status" value="1"/>
</dbReference>
<comment type="similarity">
    <text evidence="2">Belongs to the outer membrane OOP (TC 1.B.6) superfamily. OmpA family.</text>
</comment>
<evidence type="ECO:0000256" key="4">
    <source>
        <dbReference type="ARBA" id="ARBA00022452"/>
    </source>
</evidence>
<dbReference type="InterPro" id="IPR006665">
    <property type="entry name" value="OmpA-like"/>
</dbReference>
<dbReference type="RefSeq" id="WP_042001867.1">
    <property type="nucleotide sequence ID" value="NZ_CDBT01000063.1"/>
</dbReference>
<dbReference type="PROSITE" id="PS01068">
    <property type="entry name" value="OMPA_1"/>
    <property type="match status" value="1"/>
</dbReference>
<dbReference type="CDD" id="cd07185">
    <property type="entry name" value="OmpA_C-like"/>
    <property type="match status" value="1"/>
</dbReference>
<dbReference type="Gene3D" id="3.30.1330.60">
    <property type="entry name" value="OmpA-like domain"/>
    <property type="match status" value="1"/>
</dbReference>
<feature type="chain" id="PRO_5046756589" evidence="12">
    <location>
        <begin position="21"/>
        <end position="351"/>
    </location>
</feature>
<comment type="caution">
    <text evidence="14">The sequence shown here is derived from an EMBL/GenBank/DDBJ whole genome shotgun (WGS) entry which is preliminary data.</text>
</comment>
<dbReference type="InterPro" id="IPR000498">
    <property type="entry name" value="OmpA-like_TM_dom"/>
</dbReference>
<dbReference type="InterPro" id="IPR006664">
    <property type="entry name" value="OMP_bac"/>
</dbReference>
<evidence type="ECO:0000256" key="1">
    <source>
        <dbReference type="ARBA" id="ARBA00004571"/>
    </source>
</evidence>